<dbReference type="InterPro" id="IPR002878">
    <property type="entry name" value="ChsH2_C"/>
</dbReference>
<name>A0ABY4FKM6_9MICO</name>
<dbReference type="PANTHER" id="PTHR34075">
    <property type="entry name" value="BLR3430 PROTEIN"/>
    <property type="match status" value="1"/>
</dbReference>
<evidence type="ECO:0000259" key="1">
    <source>
        <dbReference type="Pfam" id="PF01796"/>
    </source>
</evidence>
<feature type="domain" description="ChsH2 C-terminal OB-fold" evidence="1">
    <location>
        <begin position="61"/>
        <end position="125"/>
    </location>
</feature>
<protein>
    <submittedName>
        <fullName evidence="3">Zn-ribbon domain-containing OB-fold protein</fullName>
    </submittedName>
</protein>
<dbReference type="InterPro" id="IPR012340">
    <property type="entry name" value="NA-bd_OB-fold"/>
</dbReference>
<evidence type="ECO:0000313" key="4">
    <source>
        <dbReference type="Proteomes" id="UP000831786"/>
    </source>
</evidence>
<dbReference type="Proteomes" id="UP000831786">
    <property type="component" value="Chromosome"/>
</dbReference>
<feature type="domain" description="ChsH2 rubredoxin-like zinc ribbon" evidence="2">
    <location>
        <begin position="24"/>
        <end position="60"/>
    </location>
</feature>
<reference evidence="3 4" key="1">
    <citation type="submission" date="2022-04" db="EMBL/GenBank/DDBJ databases">
        <title>Leucobacter sp. isolated from rhizosphere of garlic.</title>
        <authorList>
            <person name="Won M."/>
            <person name="Lee C.-M."/>
            <person name="Woen H.-Y."/>
            <person name="Kwon S.-W."/>
        </authorList>
    </citation>
    <scope>NUCLEOTIDE SEQUENCE [LARGE SCALE GENOMIC DNA]</scope>
    <source>
        <strain evidence="3 4">H21R-40</strain>
    </source>
</reference>
<accession>A0ABY4FKM6</accession>
<dbReference type="Pfam" id="PF12172">
    <property type="entry name" value="zf-ChsH2"/>
    <property type="match status" value="1"/>
</dbReference>
<keyword evidence="4" id="KW-1185">Reference proteome</keyword>
<dbReference type="RefSeq" id="WP_244727155.1">
    <property type="nucleotide sequence ID" value="NZ_CP095045.1"/>
</dbReference>
<dbReference type="InterPro" id="IPR052513">
    <property type="entry name" value="Thioester_dehydratase-like"/>
</dbReference>
<organism evidence="3 4">
    <name type="scientific">Leucobacter allii</name>
    <dbReference type="NCBI Taxonomy" id="2932247"/>
    <lineage>
        <taxon>Bacteria</taxon>
        <taxon>Bacillati</taxon>
        <taxon>Actinomycetota</taxon>
        <taxon>Actinomycetes</taxon>
        <taxon>Micrococcales</taxon>
        <taxon>Microbacteriaceae</taxon>
        <taxon>Leucobacter</taxon>
    </lineage>
</organism>
<dbReference type="SUPFAM" id="SSF50249">
    <property type="entry name" value="Nucleic acid-binding proteins"/>
    <property type="match status" value="1"/>
</dbReference>
<sequence>MGGPLMHAMAAPTVVPDRLTEAWRDGIARGEFLLQRGVACGAYQYYPREHCTTDPGDALEWVPASGRGVVHTFTVVRRTPNEAFQDQLPYVLGIVELEEGVRVTARIVAPEIARIACGMPVSVRFGPDRESLPYFVPDETGPLSS</sequence>
<dbReference type="PANTHER" id="PTHR34075:SF5">
    <property type="entry name" value="BLR3430 PROTEIN"/>
    <property type="match status" value="1"/>
</dbReference>
<evidence type="ECO:0000259" key="2">
    <source>
        <dbReference type="Pfam" id="PF12172"/>
    </source>
</evidence>
<gene>
    <name evidence="3" type="ORF">MUN78_13765</name>
</gene>
<dbReference type="InterPro" id="IPR022002">
    <property type="entry name" value="ChsH2_Znr"/>
</dbReference>
<evidence type="ECO:0000313" key="3">
    <source>
        <dbReference type="EMBL" id="UOQ56726.1"/>
    </source>
</evidence>
<proteinExistence type="predicted"/>
<dbReference type="Pfam" id="PF01796">
    <property type="entry name" value="OB_ChsH2_C"/>
    <property type="match status" value="1"/>
</dbReference>
<dbReference type="EMBL" id="CP095045">
    <property type="protein sequence ID" value="UOQ56726.1"/>
    <property type="molecule type" value="Genomic_DNA"/>
</dbReference>